<protein>
    <submittedName>
        <fullName evidence="1">MARTX</fullName>
    </submittedName>
</protein>
<reference evidence="1" key="1">
    <citation type="submission" date="2019-10" db="EMBL/GenBank/DDBJ databases">
        <authorList>
            <person name="Nor Muhammad N."/>
        </authorList>
    </citation>
    <scope>NUCLEOTIDE SEQUENCE</scope>
</reference>
<sequence length="305" mass="34898">MSNTRFAASRHLLEDAVASLDAKVLNVLGPLGFSDSPQRWIDQLPEILADRYRSRVALVKDTIRTVAQEFRGTGRTEQLVQEGQTLVQRKDILRSMFAALDLLTSREFRRSGIEPDRLDRLQDYLPTFRAAVSAISARTSRWQDDLREWQVVFNTLEKPVSTVTLLLHFVPPIVPDAHVSEAQEVLETLAGLWAYRRVVLRDAHRLMEQEEPEDPLHLMTSLDEQHEDQLVPIDRFLAIIKELDSLPPLYLPVRDFTAGEFLEAEATFNRLCSERDSITQDIDRLECIFDHFIGIVDSDAAHALE</sequence>
<evidence type="ECO:0000313" key="1">
    <source>
        <dbReference type="EMBL" id="VWO99002.1"/>
    </source>
</evidence>
<accession>A0A5K1K0Z2</accession>
<dbReference type="EMBL" id="LR727329">
    <property type="protein sequence ID" value="VWO99002.1"/>
    <property type="molecule type" value="Genomic_DNA"/>
</dbReference>
<dbReference type="AlphaFoldDB" id="A0A5K1K0Z2"/>
<proteinExistence type="predicted"/>
<organism evidence="1">
    <name type="scientific">Ganoderma boninense</name>
    <dbReference type="NCBI Taxonomy" id="34458"/>
    <lineage>
        <taxon>Eukaryota</taxon>
        <taxon>Fungi</taxon>
        <taxon>Dikarya</taxon>
        <taxon>Basidiomycota</taxon>
        <taxon>Agaricomycotina</taxon>
        <taxon>Agaricomycetes</taxon>
        <taxon>Polyporales</taxon>
        <taxon>Polyporaceae</taxon>
        <taxon>Ganoderma</taxon>
    </lineage>
</organism>
<gene>
    <name evidence="1" type="primary">A0A023NA98</name>
</gene>
<name>A0A5K1K0Z2_9APHY</name>